<evidence type="ECO:0000256" key="8">
    <source>
        <dbReference type="ARBA" id="ARBA00023004"/>
    </source>
</evidence>
<evidence type="ECO:0000313" key="12">
    <source>
        <dbReference type="EMBL" id="AFM13873.1"/>
    </source>
</evidence>
<dbReference type="SUPFAM" id="SSF51395">
    <property type="entry name" value="FMN-linked oxidoreductases"/>
    <property type="match status" value="1"/>
</dbReference>
<dbReference type="HOGENOM" id="CLU_012153_1_1_12"/>
<evidence type="ECO:0000256" key="5">
    <source>
        <dbReference type="ARBA" id="ARBA00022643"/>
    </source>
</evidence>
<keyword evidence="7" id="KW-0560">Oxidoreductase</keyword>
<feature type="domain" description="NADH:flavin oxidoreductase/NADH oxidase N-terminal" evidence="10">
    <location>
        <begin position="16"/>
        <end position="334"/>
    </location>
</feature>
<reference evidence="12 13" key="1">
    <citation type="submission" date="2012-06" db="EMBL/GenBank/DDBJ databases">
        <title>The complete chromosome of genome of Turneriella parva DSM 21527.</title>
        <authorList>
            <consortium name="US DOE Joint Genome Institute (JGI-PGF)"/>
            <person name="Lucas S."/>
            <person name="Han J."/>
            <person name="Lapidus A."/>
            <person name="Bruce D."/>
            <person name="Goodwin L."/>
            <person name="Pitluck S."/>
            <person name="Peters L."/>
            <person name="Kyrpides N."/>
            <person name="Mavromatis K."/>
            <person name="Ivanova N."/>
            <person name="Mikhailova N."/>
            <person name="Chertkov O."/>
            <person name="Detter J.C."/>
            <person name="Tapia R."/>
            <person name="Han C."/>
            <person name="Land M."/>
            <person name="Hauser L."/>
            <person name="Markowitz V."/>
            <person name="Cheng J.-F."/>
            <person name="Hugenholtz P."/>
            <person name="Woyke T."/>
            <person name="Wu D."/>
            <person name="Gronow S."/>
            <person name="Wellnitz S."/>
            <person name="Brambilla E."/>
            <person name="Klenk H.-P."/>
            <person name="Eisen J.A."/>
        </authorList>
    </citation>
    <scope>NUCLEOTIDE SEQUENCE [LARGE SCALE GENOMIC DNA]</scope>
    <source>
        <strain evidence="13">ATCC BAA-1111 / DSM 21527 / NCTC 11395 / H</strain>
    </source>
</reference>
<comment type="similarity">
    <text evidence="3">In the N-terminal section; belongs to the NADH:flavin oxidoreductase/NADH oxidase family.</text>
</comment>
<dbReference type="CDD" id="cd02930">
    <property type="entry name" value="DCR_FMN"/>
    <property type="match status" value="1"/>
</dbReference>
<evidence type="ECO:0000256" key="9">
    <source>
        <dbReference type="ARBA" id="ARBA00023014"/>
    </source>
</evidence>
<keyword evidence="6" id="KW-0479">Metal-binding</keyword>
<dbReference type="PATRIC" id="fig|869212.3.peg.3265"/>
<evidence type="ECO:0000313" key="13">
    <source>
        <dbReference type="Proteomes" id="UP000006048"/>
    </source>
</evidence>
<keyword evidence="13" id="KW-1185">Reference proteome</keyword>
<dbReference type="PANTHER" id="PTHR42917:SF2">
    <property type="entry name" value="2,4-DIENOYL-COA REDUCTASE [(2E)-ENOYL-COA-PRODUCING]"/>
    <property type="match status" value="1"/>
</dbReference>
<dbReference type="GO" id="GO:0051536">
    <property type="term" value="F:iron-sulfur cluster binding"/>
    <property type="evidence" value="ECO:0007669"/>
    <property type="project" value="UniProtKB-KW"/>
</dbReference>
<dbReference type="STRING" id="869212.Turpa_3234"/>
<dbReference type="PRINTS" id="PR00368">
    <property type="entry name" value="FADPNR"/>
</dbReference>
<dbReference type="PANTHER" id="PTHR42917">
    <property type="entry name" value="2,4-DIENOYL-COA REDUCTASE"/>
    <property type="match status" value="1"/>
</dbReference>
<dbReference type="RefSeq" id="WP_014804373.1">
    <property type="nucleotide sequence ID" value="NC_018020.1"/>
</dbReference>
<evidence type="ECO:0000256" key="6">
    <source>
        <dbReference type="ARBA" id="ARBA00022723"/>
    </source>
</evidence>
<protein>
    <submittedName>
        <fullName evidence="12">NADH:flavin oxidoreductase/NADH oxidase</fullName>
    </submittedName>
</protein>
<dbReference type="InterPro" id="IPR051793">
    <property type="entry name" value="NADH:flavin_oxidoreductase"/>
</dbReference>
<keyword evidence="5" id="KW-0288">FMN</keyword>
<keyword evidence="9" id="KW-0411">Iron-sulfur</keyword>
<dbReference type="GO" id="GO:0046872">
    <property type="term" value="F:metal ion binding"/>
    <property type="evidence" value="ECO:0007669"/>
    <property type="project" value="UniProtKB-KW"/>
</dbReference>
<dbReference type="FunFam" id="3.20.20.70:FF:000082">
    <property type="entry name" value="NADPH-dependent 2,4-dienoyl-CoA reductase"/>
    <property type="match status" value="1"/>
</dbReference>
<dbReference type="PRINTS" id="PR00469">
    <property type="entry name" value="PNDRDTASEII"/>
</dbReference>
<name>I4B9B6_TURPD</name>
<dbReference type="InterPro" id="IPR036188">
    <property type="entry name" value="FAD/NAD-bd_sf"/>
</dbReference>
<evidence type="ECO:0000259" key="10">
    <source>
        <dbReference type="Pfam" id="PF00724"/>
    </source>
</evidence>
<keyword evidence="8" id="KW-0408">Iron</keyword>
<keyword evidence="4" id="KW-0285">Flavoprotein</keyword>
<dbReference type="GO" id="GO:0010181">
    <property type="term" value="F:FMN binding"/>
    <property type="evidence" value="ECO:0007669"/>
    <property type="project" value="InterPro"/>
</dbReference>
<dbReference type="Proteomes" id="UP000006048">
    <property type="component" value="Chromosome"/>
</dbReference>
<evidence type="ECO:0000256" key="4">
    <source>
        <dbReference type="ARBA" id="ARBA00022630"/>
    </source>
</evidence>
<evidence type="ECO:0000259" key="11">
    <source>
        <dbReference type="Pfam" id="PF07992"/>
    </source>
</evidence>
<dbReference type="EMBL" id="CP002959">
    <property type="protein sequence ID" value="AFM13873.1"/>
    <property type="molecule type" value="Genomic_DNA"/>
</dbReference>
<dbReference type="Gene3D" id="3.50.50.60">
    <property type="entry name" value="FAD/NAD(P)-binding domain"/>
    <property type="match status" value="1"/>
</dbReference>
<comment type="cofactor">
    <cofactor evidence="1">
        <name>FMN</name>
        <dbReference type="ChEBI" id="CHEBI:58210"/>
    </cofactor>
</comment>
<comment type="cofactor">
    <cofactor evidence="2">
        <name>[4Fe-4S] cluster</name>
        <dbReference type="ChEBI" id="CHEBI:49883"/>
    </cofactor>
</comment>
<gene>
    <name evidence="12" type="ordered locus">Turpa_3234</name>
</gene>
<organism evidence="12 13">
    <name type="scientific">Turneriella parva (strain ATCC BAA-1111 / DSM 21527 / NCTC 11395 / H)</name>
    <name type="common">Leptospira parva</name>
    <dbReference type="NCBI Taxonomy" id="869212"/>
    <lineage>
        <taxon>Bacteria</taxon>
        <taxon>Pseudomonadati</taxon>
        <taxon>Spirochaetota</taxon>
        <taxon>Spirochaetia</taxon>
        <taxon>Leptospirales</taxon>
        <taxon>Leptospiraceae</taxon>
        <taxon>Turneriella</taxon>
    </lineage>
</organism>
<evidence type="ECO:0000256" key="3">
    <source>
        <dbReference type="ARBA" id="ARBA00011048"/>
    </source>
</evidence>
<dbReference type="SUPFAM" id="SSF51905">
    <property type="entry name" value="FAD/NAD(P)-binding domain"/>
    <property type="match status" value="1"/>
</dbReference>
<evidence type="ECO:0000256" key="2">
    <source>
        <dbReference type="ARBA" id="ARBA00001966"/>
    </source>
</evidence>
<evidence type="ECO:0000256" key="1">
    <source>
        <dbReference type="ARBA" id="ARBA00001917"/>
    </source>
</evidence>
<dbReference type="Gene3D" id="3.20.20.70">
    <property type="entry name" value="Aldolase class I"/>
    <property type="match status" value="1"/>
</dbReference>
<dbReference type="KEGG" id="tpx:Turpa_3234"/>
<dbReference type="Pfam" id="PF00724">
    <property type="entry name" value="Oxidored_FMN"/>
    <property type="match status" value="1"/>
</dbReference>
<feature type="domain" description="FAD/NAD(P)-binding" evidence="11">
    <location>
        <begin position="384"/>
        <end position="654"/>
    </location>
</feature>
<proteinExistence type="inferred from homology"/>
<evidence type="ECO:0000256" key="7">
    <source>
        <dbReference type="ARBA" id="ARBA00023002"/>
    </source>
</evidence>
<dbReference type="AlphaFoldDB" id="I4B9B6"/>
<dbReference type="InterPro" id="IPR023753">
    <property type="entry name" value="FAD/NAD-binding_dom"/>
</dbReference>
<dbReference type="InterPro" id="IPR013785">
    <property type="entry name" value="Aldolase_TIM"/>
</dbReference>
<dbReference type="GO" id="GO:0016491">
    <property type="term" value="F:oxidoreductase activity"/>
    <property type="evidence" value="ECO:0007669"/>
    <property type="project" value="UniProtKB-KW"/>
</dbReference>
<dbReference type="Pfam" id="PF07992">
    <property type="entry name" value="Pyr_redox_2"/>
    <property type="match status" value="1"/>
</dbReference>
<sequence length="682" mass="73537">MSDMASQHSRYPHFLEPLDLGYTRLRNRSIMGSMHTALEETEGGFKRLAAFYAERARGEAGLIVTGGIAPNPAGRVFTGAAKMDTEHESDEHRVITEAVHANGGLIAMQILHTGRYGYHREAVGASEIQAPINFVKPKKMTSEEVWQTVADYATCAKLAQRAGYDGVEIMGSEGYLINQFTAVRTNNRDDEWGGSYEKRMRFPIEVVKAVRKAVGEKFIIIYRLSLLDLVDGGSSWEEVVELGKAIEAAGATIINTGIGWHEARIPTIAMVVPRGAFSAVTAKLKKEVRLPVVTSNRINNPELAEAIIARGDADLVSMARPFLADAEFVAKARADKGHLINTCIACNQACLDHTFGGKLTSCLVNPRACNETNLNYVKTAAPKKIAVVGAGPAGLSASTVLAERGHNVTLFDAASKIGGQLNVAREIPSKTEFDETIRYFGNMLKEHNVHVELGKKVTAAELVAGGFQEVILATGIIPRKLAIPGGDSVRVLSYLDVLRDKKPVGKNVAIVGGGGIGYDTALYLTDGGHATWAKPDEFAKEWGFDLTVSTRAGLKEKSAEHKKSPRSVTMFKRSKGKFGSTLGKTTGWVHKITLEERGVAQVSNVTYEKIDDQGLHYGLKGETKVLPCDTVVVCAGQEPNRELEAPLKDAGINVHIIGGAKEAGELDAKRAIAEGAELGARL</sequence>
<dbReference type="InterPro" id="IPR001155">
    <property type="entry name" value="OxRdtase_FMN_N"/>
</dbReference>
<dbReference type="Gene3D" id="3.40.50.720">
    <property type="entry name" value="NAD(P)-binding Rossmann-like Domain"/>
    <property type="match status" value="1"/>
</dbReference>
<accession>I4B9B6</accession>